<dbReference type="EMBL" id="CAFBND010000081">
    <property type="protein sequence ID" value="CAB4951405.1"/>
    <property type="molecule type" value="Genomic_DNA"/>
</dbReference>
<reference evidence="2" key="1">
    <citation type="submission" date="2020-05" db="EMBL/GenBank/DDBJ databases">
        <authorList>
            <person name="Chiriac C."/>
            <person name="Salcher M."/>
            <person name="Ghai R."/>
            <person name="Kavagutti S V."/>
        </authorList>
    </citation>
    <scope>NUCLEOTIDE SEQUENCE</scope>
</reference>
<name>A0A6J7K7H2_9ZZZZ</name>
<protein>
    <submittedName>
        <fullName evidence="2">Unannotated protein</fullName>
    </submittedName>
</protein>
<proteinExistence type="predicted"/>
<dbReference type="AlphaFoldDB" id="A0A6J7K7H2"/>
<feature type="region of interest" description="Disordered" evidence="1">
    <location>
        <begin position="61"/>
        <end position="90"/>
    </location>
</feature>
<evidence type="ECO:0000313" key="2">
    <source>
        <dbReference type="EMBL" id="CAB4951405.1"/>
    </source>
</evidence>
<sequence>MNEVVGEAHLASQAKSFGAKRENGLGSLVQPEPLEFAHAQLPTDPRTRLQDGDVNIVTLTAQTPRRSEAGDARTDHDHVRSAAAGPLGRP</sequence>
<accession>A0A6J7K7H2</accession>
<gene>
    <name evidence="2" type="ORF">UFOPK3752_01678</name>
</gene>
<feature type="compositionally biased region" description="Basic and acidic residues" evidence="1">
    <location>
        <begin position="65"/>
        <end position="80"/>
    </location>
</feature>
<evidence type="ECO:0000256" key="1">
    <source>
        <dbReference type="SAM" id="MobiDB-lite"/>
    </source>
</evidence>
<organism evidence="2">
    <name type="scientific">freshwater metagenome</name>
    <dbReference type="NCBI Taxonomy" id="449393"/>
    <lineage>
        <taxon>unclassified sequences</taxon>
        <taxon>metagenomes</taxon>
        <taxon>ecological metagenomes</taxon>
    </lineage>
</organism>